<keyword evidence="3" id="KW-1133">Transmembrane helix</keyword>
<keyword evidence="5" id="KW-1185">Reference proteome</keyword>
<dbReference type="InterPro" id="IPR045913">
    <property type="entry name" value="TBC20/Gyp8-like"/>
</dbReference>
<dbReference type="GO" id="GO:0005096">
    <property type="term" value="F:GTPase activator activity"/>
    <property type="evidence" value="ECO:0007669"/>
    <property type="project" value="UniProtKB-KW"/>
</dbReference>
<dbReference type="OrthoDB" id="206700at2759"/>
<dbReference type="SUPFAM" id="SSF47923">
    <property type="entry name" value="Ypt/Rab-GAP domain of gyp1p"/>
    <property type="match status" value="1"/>
</dbReference>
<organism evidence="4 5">
    <name type="scientific">Acromyrmex heyeri</name>
    <dbReference type="NCBI Taxonomy" id="230685"/>
    <lineage>
        <taxon>Eukaryota</taxon>
        <taxon>Metazoa</taxon>
        <taxon>Ecdysozoa</taxon>
        <taxon>Arthropoda</taxon>
        <taxon>Hexapoda</taxon>
        <taxon>Insecta</taxon>
        <taxon>Pterygota</taxon>
        <taxon>Neoptera</taxon>
        <taxon>Endopterygota</taxon>
        <taxon>Hymenoptera</taxon>
        <taxon>Apocrita</taxon>
        <taxon>Aculeata</taxon>
        <taxon>Formicoidea</taxon>
        <taxon>Formicidae</taxon>
        <taxon>Myrmicinae</taxon>
        <taxon>Acromyrmex</taxon>
    </lineage>
</organism>
<dbReference type="Proteomes" id="UP000670152">
    <property type="component" value="Unassembled WGS sequence"/>
</dbReference>
<dbReference type="PANTHER" id="PTHR20913:SF7">
    <property type="entry name" value="RE60063P"/>
    <property type="match status" value="1"/>
</dbReference>
<gene>
    <name evidence="4" type="primary">Tbc1d20</name>
    <name evidence="4" type="ORF">G6Z77_0014402</name>
</gene>
<dbReference type="InterPro" id="IPR035969">
    <property type="entry name" value="Rab-GAP_TBC_sf"/>
</dbReference>
<dbReference type="PANTHER" id="PTHR20913">
    <property type="entry name" value="TBC1 DOMAIN FAMILY MEMBER 20/GTPASE"/>
    <property type="match status" value="1"/>
</dbReference>
<comment type="caution">
    <text evidence="4">The sequence shown here is derived from an EMBL/GenBank/DDBJ whole genome shotgun (WGS) entry which is preliminary data.</text>
</comment>
<sequence>MEAENEEVSLMQSSTEASTSTENHNHNKVRRRNVPESTSPVSLSTKTDGWATTDLHDDRVPLVILSDSTKAWYDGVTPQIPDLADVVTAGKQRNGVLTREDDHGVADILTSRERMKMSVIRGSIVNPDLTLGELRLLGCSSEGFVNDDVRRVLWPKLLRLAQLEPTSINGLETVHTYIPNEIYQQILKDVARSGSHVSQSATEKETENFQEQLTQLMCWVLHRHSQLKLVYLHISLLIYFVCVCVCVCVCVNIPYYSSVELFPHFALAEYTTWYAHKFAENRKLLHRLFDFFLGSPPLMPLYLSTVIVAHRATEIFNTTPDMGHTHKVLCTLPDDLPFEILLVEAKNLYRQYPPESISNDVRDYDHKRKIKEQEWKAKAEASRQERERQRKLKIVQATPRISYRIRSYKTITVVTILALGIYAFIRSSTGLN</sequence>
<keyword evidence="3" id="KW-0472">Membrane</keyword>
<dbReference type="GO" id="GO:0006888">
    <property type="term" value="P:endoplasmic reticulum to Golgi vesicle-mediated transport"/>
    <property type="evidence" value="ECO:0007669"/>
    <property type="project" value="TreeGrafter"/>
</dbReference>
<proteinExistence type="predicted"/>
<dbReference type="GO" id="GO:0005789">
    <property type="term" value="C:endoplasmic reticulum membrane"/>
    <property type="evidence" value="ECO:0007669"/>
    <property type="project" value="TreeGrafter"/>
</dbReference>
<keyword evidence="3" id="KW-0812">Transmembrane</keyword>
<dbReference type="EMBL" id="JAANIB010007267">
    <property type="protein sequence ID" value="KAG5326698.1"/>
    <property type="molecule type" value="Genomic_DNA"/>
</dbReference>
<evidence type="ECO:0000256" key="2">
    <source>
        <dbReference type="SAM" id="MobiDB-lite"/>
    </source>
</evidence>
<feature type="transmembrane region" description="Helical" evidence="3">
    <location>
        <begin position="408"/>
        <end position="425"/>
    </location>
</feature>
<name>A0A836FVV3_9HYME</name>
<evidence type="ECO:0000313" key="4">
    <source>
        <dbReference type="EMBL" id="KAG5326698.1"/>
    </source>
</evidence>
<feature type="non-terminal residue" evidence="4">
    <location>
        <position position="432"/>
    </location>
</feature>
<dbReference type="Gene3D" id="1.10.8.1310">
    <property type="match status" value="1"/>
</dbReference>
<feature type="region of interest" description="Disordered" evidence="2">
    <location>
        <begin position="1"/>
        <end position="46"/>
    </location>
</feature>
<keyword evidence="1" id="KW-0343">GTPase activation</keyword>
<evidence type="ECO:0000313" key="5">
    <source>
        <dbReference type="Proteomes" id="UP000670152"/>
    </source>
</evidence>
<evidence type="ECO:0000256" key="3">
    <source>
        <dbReference type="SAM" id="Phobius"/>
    </source>
</evidence>
<reference evidence="4 5" key="1">
    <citation type="submission" date="2020-02" db="EMBL/GenBank/DDBJ databases">
        <title>Relaxed selection underlies rapid genomic changes in the transitions from sociality to social parasitism in ants.</title>
        <authorList>
            <person name="Bi X."/>
        </authorList>
    </citation>
    <scope>NUCLEOTIDE SEQUENCE [LARGE SCALE GENOMIC DNA]</scope>
    <source>
        <strain evidence="4">BGI-DK2014b</strain>
        <tissue evidence="4">Whole body</tissue>
    </source>
</reference>
<feature type="non-terminal residue" evidence="4">
    <location>
        <position position="1"/>
    </location>
</feature>
<dbReference type="AlphaFoldDB" id="A0A836FVV3"/>
<accession>A0A836FVV3</accession>
<feature type="transmembrane region" description="Helical" evidence="3">
    <location>
        <begin position="229"/>
        <end position="255"/>
    </location>
</feature>
<protein>
    <submittedName>
        <fullName evidence="4">TBC20 protein</fullName>
    </submittedName>
</protein>
<feature type="compositionally biased region" description="Polar residues" evidence="2">
    <location>
        <begin position="35"/>
        <end position="46"/>
    </location>
</feature>
<feature type="compositionally biased region" description="Polar residues" evidence="2">
    <location>
        <begin position="10"/>
        <end position="22"/>
    </location>
</feature>
<evidence type="ECO:0000256" key="1">
    <source>
        <dbReference type="ARBA" id="ARBA00022468"/>
    </source>
</evidence>